<dbReference type="InterPro" id="IPR027417">
    <property type="entry name" value="P-loop_NTPase"/>
</dbReference>
<feature type="region of interest" description="Disordered" evidence="3">
    <location>
        <begin position="514"/>
        <end position="535"/>
    </location>
</feature>
<accession>A0A5A5THG9</accession>
<dbReference type="SUPFAM" id="SSF52540">
    <property type="entry name" value="P-loop containing nucleoside triphosphate hydrolases"/>
    <property type="match status" value="1"/>
</dbReference>
<keyword evidence="2" id="KW-0067">ATP-binding</keyword>
<evidence type="ECO:0000256" key="1">
    <source>
        <dbReference type="ARBA" id="ARBA00022741"/>
    </source>
</evidence>
<dbReference type="InterPro" id="IPR050445">
    <property type="entry name" value="Bact_polysacc_biosynth/exp"/>
</dbReference>
<feature type="domain" description="CobQ/CobB/MinD/ParA nucleotide binding" evidence="4">
    <location>
        <begin position="292"/>
        <end position="480"/>
    </location>
</feature>
<name>A0A5A5THG9_9CHLR</name>
<organism evidence="5 6">
    <name type="scientific">Dictyobacter arantiisoli</name>
    <dbReference type="NCBI Taxonomy" id="2014874"/>
    <lineage>
        <taxon>Bacteria</taxon>
        <taxon>Bacillati</taxon>
        <taxon>Chloroflexota</taxon>
        <taxon>Ktedonobacteria</taxon>
        <taxon>Ktedonobacterales</taxon>
        <taxon>Dictyobacteraceae</taxon>
        <taxon>Dictyobacter</taxon>
    </lineage>
</organism>
<dbReference type="CDD" id="cd05387">
    <property type="entry name" value="BY-kinase"/>
    <property type="match status" value="1"/>
</dbReference>
<dbReference type="InterPro" id="IPR002586">
    <property type="entry name" value="CobQ/CobB/MinD/ParA_Nub-bd_dom"/>
</dbReference>
<evidence type="ECO:0000313" key="5">
    <source>
        <dbReference type="EMBL" id="GCF10414.1"/>
    </source>
</evidence>
<dbReference type="PANTHER" id="PTHR32309:SF31">
    <property type="entry name" value="CAPSULAR EXOPOLYSACCHARIDE FAMILY"/>
    <property type="match status" value="1"/>
</dbReference>
<dbReference type="PANTHER" id="PTHR32309">
    <property type="entry name" value="TYROSINE-PROTEIN KINASE"/>
    <property type="match status" value="1"/>
</dbReference>
<evidence type="ECO:0000259" key="4">
    <source>
        <dbReference type="Pfam" id="PF01656"/>
    </source>
</evidence>
<dbReference type="InterPro" id="IPR005702">
    <property type="entry name" value="Wzc-like_C"/>
</dbReference>
<feature type="compositionally biased region" description="Polar residues" evidence="3">
    <location>
        <begin position="515"/>
        <end position="535"/>
    </location>
</feature>
<comment type="caution">
    <text evidence="5">The sequence shown here is derived from an EMBL/GenBank/DDBJ whole genome shotgun (WGS) entry which is preliminary data.</text>
</comment>
<dbReference type="Pfam" id="PF01656">
    <property type="entry name" value="CbiA"/>
    <property type="match status" value="1"/>
</dbReference>
<evidence type="ECO:0000313" key="6">
    <source>
        <dbReference type="Proteomes" id="UP000322530"/>
    </source>
</evidence>
<evidence type="ECO:0000256" key="2">
    <source>
        <dbReference type="ARBA" id="ARBA00022840"/>
    </source>
</evidence>
<evidence type="ECO:0000256" key="3">
    <source>
        <dbReference type="SAM" id="MobiDB-lite"/>
    </source>
</evidence>
<sequence>MTPVYRSSVIVQVVVHAGVDQSDINALLASNQLVQTEAQLATSDPILLEVTKHHPALTMAQLRMMVSSETRINTQLFVLNVQSTNAKEAADLANEIAGVFIQQQEQSHQKENQKQEQELQQKISGISHQIEKIKLQLMHGVQATEKDNLENQLIMLQQHNSQWQSALSQLDVTQTQSSDFLLIVQAAQPATEPIQPDIWLNTGGGLGVGCLLGCLLIIIVDYLDQRVRNINDIQRLVDWPLLAMIWDIAEQKHHPQSSDVNGEAYRSLRTSVTFVANTSQLRTFLVTSAFQDEGKSTIAANLAIYMAMAGKNTLLIDADLRSPVLHEKFGLEADKPGFSNALLACTMFANRASLPHAHPINLVPPIISLNPFIHTVNIPNLRVMPSGPLPPNPSELLASKAMQRFLQLLDHYGAEIIVFDSTPLLGLSEATTLAHKIDGTIVVIDTKQIHQAQLRQAHTILTQANAHVIGCVLNKQKIGRSAAHSSYYTTYHHSNEQTYTRDNEQSEEVSHIPLLNQSSTLDAQSEMQTPTIPLQ</sequence>
<dbReference type="Gene3D" id="3.40.50.300">
    <property type="entry name" value="P-loop containing nucleotide triphosphate hydrolases"/>
    <property type="match status" value="1"/>
</dbReference>
<protein>
    <recommendedName>
        <fullName evidence="4">CobQ/CobB/MinD/ParA nucleotide binding domain-containing protein</fullName>
    </recommendedName>
</protein>
<dbReference type="EMBL" id="BIXY01000069">
    <property type="protein sequence ID" value="GCF10414.1"/>
    <property type="molecule type" value="Genomic_DNA"/>
</dbReference>
<keyword evidence="1" id="KW-0547">Nucleotide-binding</keyword>
<keyword evidence="6" id="KW-1185">Reference proteome</keyword>
<gene>
    <name evidence="5" type="ORF">KDI_39780</name>
</gene>
<reference evidence="5 6" key="1">
    <citation type="submission" date="2019-01" db="EMBL/GenBank/DDBJ databases">
        <title>Draft genome sequence of Dictyobacter sp. Uno17.</title>
        <authorList>
            <person name="Wang C.M."/>
            <person name="Zheng Y."/>
            <person name="Sakai Y."/>
            <person name="Abe K."/>
            <person name="Yokota A."/>
            <person name="Yabe S."/>
        </authorList>
    </citation>
    <scope>NUCLEOTIDE SEQUENCE [LARGE SCALE GENOMIC DNA]</scope>
    <source>
        <strain evidence="5 6">Uno17</strain>
    </source>
</reference>
<proteinExistence type="predicted"/>
<dbReference type="AlphaFoldDB" id="A0A5A5THG9"/>
<dbReference type="Proteomes" id="UP000322530">
    <property type="component" value="Unassembled WGS sequence"/>
</dbReference>